<proteinExistence type="predicted"/>
<accession>A0A1A8D3V6</accession>
<reference evidence="1" key="1">
    <citation type="submission" date="2016-05" db="EMBL/GenBank/DDBJ databases">
        <authorList>
            <person name="Lavstsen T."/>
            <person name="Jespersen J.S."/>
        </authorList>
    </citation>
    <scope>NUCLEOTIDE SEQUENCE</scope>
    <source>
        <tissue evidence="1">Brain</tissue>
    </source>
</reference>
<sequence length="87" mass="10223">QSMRQFYTTVIKSILTYSVTMWNVGATIRGKKRLQWVVRTAEMVIGCKIPYIQDLYTSRTLRRAGRITTDLHPGHRFFDSLPYGRRL</sequence>
<protein>
    <recommendedName>
        <fullName evidence="2">Alkylated DNA repair protein AlkB homologue 8 N-terminal domain-containing protein</fullName>
    </recommendedName>
</protein>
<feature type="non-terminal residue" evidence="1">
    <location>
        <position position="87"/>
    </location>
</feature>
<evidence type="ECO:0000313" key="1">
    <source>
        <dbReference type="EMBL" id="SBP85536.1"/>
    </source>
</evidence>
<name>A0A1A8D3V6_NOTKA</name>
<dbReference type="EMBL" id="HADZ01021595">
    <property type="protein sequence ID" value="SBP85536.1"/>
    <property type="molecule type" value="Transcribed_RNA"/>
</dbReference>
<feature type="non-terminal residue" evidence="1">
    <location>
        <position position="1"/>
    </location>
</feature>
<reference evidence="1" key="2">
    <citation type="submission" date="2016-06" db="EMBL/GenBank/DDBJ databases">
        <title>The genome of a short-lived fish provides insights into sex chromosome evolution and the genetic control of aging.</title>
        <authorList>
            <person name="Reichwald K."/>
            <person name="Felder M."/>
            <person name="Petzold A."/>
            <person name="Koch P."/>
            <person name="Groth M."/>
            <person name="Platzer M."/>
        </authorList>
    </citation>
    <scope>NUCLEOTIDE SEQUENCE</scope>
    <source>
        <tissue evidence="1">Brain</tissue>
    </source>
</reference>
<evidence type="ECO:0008006" key="2">
    <source>
        <dbReference type="Google" id="ProtNLM"/>
    </source>
</evidence>
<organism evidence="1">
    <name type="scientific">Nothobranchius kadleci</name>
    <name type="common">African annual killifish</name>
    <dbReference type="NCBI Taxonomy" id="1051664"/>
    <lineage>
        <taxon>Eukaryota</taxon>
        <taxon>Metazoa</taxon>
        <taxon>Chordata</taxon>
        <taxon>Craniata</taxon>
        <taxon>Vertebrata</taxon>
        <taxon>Euteleostomi</taxon>
        <taxon>Actinopterygii</taxon>
        <taxon>Neopterygii</taxon>
        <taxon>Teleostei</taxon>
        <taxon>Neoteleostei</taxon>
        <taxon>Acanthomorphata</taxon>
        <taxon>Ovalentaria</taxon>
        <taxon>Atherinomorphae</taxon>
        <taxon>Cyprinodontiformes</taxon>
        <taxon>Nothobranchiidae</taxon>
        <taxon>Nothobranchius</taxon>
    </lineage>
</organism>
<dbReference type="AlphaFoldDB" id="A0A1A8D3V6"/>
<gene>
    <name evidence="1" type="primary">CR392001.1</name>
</gene>